<evidence type="ECO:0000256" key="1">
    <source>
        <dbReference type="SAM" id="Coils"/>
    </source>
</evidence>
<feature type="coiled-coil region" evidence="1">
    <location>
        <begin position="55"/>
        <end position="121"/>
    </location>
</feature>
<sequence>MQKSTETPVSKLVDDIEGKQAHKRTRVSTTPEPPIGTMGSGRATGSVSDMFKELLQRFDRSDKQAEERHQQLNENIYVMKNDMKEHREELNGKYEKLENENARLKEELSSVKDQMLRLQEQSNNNYLIVNGIPESIRETEEFVAAKIDAIIEDDLQLSITCPSASRLGKRVEGSIKNRPVRAYFTSQSDGFSVLKTKQKTTEGILIGSDYPPELRKVREILADKRKAVVKAKGFATILWPTFEIIVDGPLSTTGRK</sequence>
<keyword evidence="4" id="KW-1185">Reference proteome</keyword>
<reference evidence="3 4" key="1">
    <citation type="submission" date="2024-08" db="EMBL/GenBank/DDBJ databases">
        <authorList>
            <person name="Cucini C."/>
            <person name="Frati F."/>
        </authorList>
    </citation>
    <scope>NUCLEOTIDE SEQUENCE [LARGE SCALE GENOMIC DNA]</scope>
</reference>
<evidence type="ECO:0000256" key="2">
    <source>
        <dbReference type="SAM" id="MobiDB-lite"/>
    </source>
</evidence>
<evidence type="ECO:0000313" key="3">
    <source>
        <dbReference type="EMBL" id="CAL8109876.1"/>
    </source>
</evidence>
<name>A0ABP1QTF1_9HEXA</name>
<dbReference type="EMBL" id="CAXLJM020000042">
    <property type="protein sequence ID" value="CAL8109876.1"/>
    <property type="molecule type" value="Genomic_DNA"/>
</dbReference>
<organism evidence="3 4">
    <name type="scientific">Orchesella dallaii</name>
    <dbReference type="NCBI Taxonomy" id="48710"/>
    <lineage>
        <taxon>Eukaryota</taxon>
        <taxon>Metazoa</taxon>
        <taxon>Ecdysozoa</taxon>
        <taxon>Arthropoda</taxon>
        <taxon>Hexapoda</taxon>
        <taxon>Collembola</taxon>
        <taxon>Entomobryomorpha</taxon>
        <taxon>Entomobryoidea</taxon>
        <taxon>Orchesellidae</taxon>
        <taxon>Orchesellinae</taxon>
        <taxon>Orchesella</taxon>
    </lineage>
</organism>
<gene>
    <name evidence="3" type="ORF">ODALV1_LOCUS13769</name>
</gene>
<feature type="region of interest" description="Disordered" evidence="2">
    <location>
        <begin position="1"/>
        <end position="45"/>
    </location>
</feature>
<comment type="caution">
    <text evidence="3">The sequence shown here is derived from an EMBL/GenBank/DDBJ whole genome shotgun (WGS) entry which is preliminary data.</text>
</comment>
<proteinExistence type="predicted"/>
<protein>
    <submittedName>
        <fullName evidence="3">Uncharacterized protein</fullName>
    </submittedName>
</protein>
<accession>A0ABP1QTF1</accession>
<dbReference type="Proteomes" id="UP001642540">
    <property type="component" value="Unassembled WGS sequence"/>
</dbReference>
<keyword evidence="1" id="KW-0175">Coiled coil</keyword>
<evidence type="ECO:0000313" key="4">
    <source>
        <dbReference type="Proteomes" id="UP001642540"/>
    </source>
</evidence>